<proteinExistence type="predicted"/>
<dbReference type="Proteomes" id="UP000256884">
    <property type="component" value="Unassembled WGS sequence"/>
</dbReference>
<evidence type="ECO:0000256" key="1">
    <source>
        <dbReference type="SAM" id="Phobius"/>
    </source>
</evidence>
<dbReference type="SUPFAM" id="SSF53300">
    <property type="entry name" value="vWA-like"/>
    <property type="match status" value="1"/>
</dbReference>
<keyword evidence="1" id="KW-0472">Membrane</keyword>
<dbReference type="PANTHER" id="PTHR37947">
    <property type="entry name" value="BLL2462 PROTEIN"/>
    <property type="match status" value="1"/>
</dbReference>
<keyword evidence="1" id="KW-1133">Transmembrane helix</keyword>
<feature type="transmembrane region" description="Helical" evidence="1">
    <location>
        <begin position="36"/>
        <end position="54"/>
    </location>
</feature>
<dbReference type="AlphaFoldDB" id="A0A3E0HMG2"/>
<dbReference type="RefSeq" id="WP_245939475.1">
    <property type="nucleotide sequence ID" value="NZ_QUNS01000006.1"/>
</dbReference>
<name>A0A3E0HMG2_9FLAO</name>
<evidence type="ECO:0000313" key="2">
    <source>
        <dbReference type="EMBL" id="REH47406.1"/>
    </source>
</evidence>
<dbReference type="PANTHER" id="PTHR37947:SF1">
    <property type="entry name" value="BLL2462 PROTEIN"/>
    <property type="match status" value="1"/>
</dbReference>
<feature type="transmembrane region" description="Helical" evidence="1">
    <location>
        <begin position="648"/>
        <end position="665"/>
    </location>
</feature>
<evidence type="ECO:0008006" key="4">
    <source>
        <dbReference type="Google" id="ProtNLM"/>
    </source>
</evidence>
<dbReference type="EMBL" id="QUNS01000006">
    <property type="protein sequence ID" value="REH47406.1"/>
    <property type="molecule type" value="Genomic_DNA"/>
</dbReference>
<accession>A0A3E0HMG2</accession>
<keyword evidence="3" id="KW-1185">Reference proteome</keyword>
<keyword evidence="1" id="KW-0812">Transmembrane</keyword>
<sequence>MESTTIIYIVLAVFISVAIAFFQYFYKVKRTPKVHILLFSLKALSLFLIGLLFINPKITTLETENIKPVLSVLVDNSLSTQFFKEEKKVEESLSKIKSNQELQNKFDVQYFSFGNDIKVLDSLSFAETQTNISKAIEAVNELNKGKKAATILITDGNQTQGNDYEFLSTKHKVFPVVIGDTIKYQDIQISQLNVNKYSYVKNKFPVEALLYYEGKEVVNTTFTIIKNGSRIFSKRVRFSPENPVQTVTANLVSTTKGVHYYTASISSIANEKNTKNNHKSFSVEVLDEQTKVLLLSSFLHPDLGALKKAIESNKQRKVDIALIQDRNIELDAYQFFVMYQPNSYFKSTLEKIQSNFLLVSGTKTDWNFLNSQGLGVQKRAINQKEEYTAIYNADFLTFYQEDIGFSQFPPLKDKFGKVQLKKESQSLLYQKYAGVETTQPLLSTFEENDKKHAVLFGEDIWKWRAASYLKEKNFESFDAFVGNLVQYLASTKKRKRLEVKAQRLYAANEPITIGAFYVDKNYQFDSRASLELTVTNLETKVKKSIPFSLFNNSYQVSVEGLASGEYSYTVTVQNQNISSSGRFKIEDYQIEEQFTNANFKKLKQLASKTDGAIAYVDKVDELLKKIQEDASFYTTQKSITKKQSLVDWKWLLLLIIVLLSIEWFVRKYYGKI</sequence>
<reference evidence="2 3" key="1">
    <citation type="submission" date="2018-08" db="EMBL/GenBank/DDBJ databases">
        <title>Genomic Encyclopedia of Type Strains, Phase IV (KMG-IV): sequencing the most valuable type-strain genomes for metagenomic binning, comparative biology and taxonomic classification.</title>
        <authorList>
            <person name="Goeker M."/>
        </authorList>
    </citation>
    <scope>NUCLEOTIDE SEQUENCE [LARGE SCALE GENOMIC DNA]</scope>
    <source>
        <strain evidence="2 3">DSM 18841</strain>
    </source>
</reference>
<protein>
    <recommendedName>
        <fullName evidence="4">VWA domain-containing protein</fullName>
    </recommendedName>
</protein>
<gene>
    <name evidence="2" type="ORF">C7448_10627</name>
</gene>
<dbReference type="InterPro" id="IPR036465">
    <property type="entry name" value="vWFA_dom_sf"/>
</dbReference>
<dbReference type="Gene3D" id="3.40.50.410">
    <property type="entry name" value="von Willebrand factor, type A domain"/>
    <property type="match status" value="1"/>
</dbReference>
<feature type="transmembrane region" description="Helical" evidence="1">
    <location>
        <begin position="6"/>
        <end position="24"/>
    </location>
</feature>
<evidence type="ECO:0000313" key="3">
    <source>
        <dbReference type="Proteomes" id="UP000256884"/>
    </source>
</evidence>
<comment type="caution">
    <text evidence="2">The sequence shown here is derived from an EMBL/GenBank/DDBJ whole genome shotgun (WGS) entry which is preliminary data.</text>
</comment>
<organism evidence="2 3">
    <name type="scientific">Tenacibaculum gallaicum</name>
    <dbReference type="NCBI Taxonomy" id="561505"/>
    <lineage>
        <taxon>Bacteria</taxon>
        <taxon>Pseudomonadati</taxon>
        <taxon>Bacteroidota</taxon>
        <taxon>Flavobacteriia</taxon>
        <taxon>Flavobacteriales</taxon>
        <taxon>Flavobacteriaceae</taxon>
        <taxon>Tenacibaculum</taxon>
    </lineage>
</organism>